<sequence length="353" mass="39220">MKIMKKLQFASDYQEGAHPNIINRLVQTNMDQTPGYGTDAICASARKRIQEACQCDASVYFLSGGTQTNATIIGAILSSYQGVIAPTSGHVSVHEAGAIEFGGHKVLPIPSTLGKITAQQIEQYMQDFEHDLNHEHMVMPGMVYLSQPTEYGTLYSKAELSAIYSVCKKYSMPLYIDGARLAYALASQQNDISLPELAQLCDIFYIGGTKCGALIGEAVVMPNPHLIPHFFTIMKQNGALLAKGRLLGIQFDELFKDNLYMHIGDTAIQYAQKITQTLKENGYPLYLETVTNQIFFYVNQPLLDRLSENVDLSFWEKADETHSIVRIATSWATQAKDVDALCKLLKEAKQNLM</sequence>
<comment type="similarity">
    <text evidence="2">Belongs to the threonine aldolase family.</text>
</comment>
<dbReference type="InterPro" id="IPR001597">
    <property type="entry name" value="ArAA_b-elim_lyase/Thr_aldolase"/>
</dbReference>
<dbReference type="SUPFAM" id="SSF53383">
    <property type="entry name" value="PLP-dependent transferases"/>
    <property type="match status" value="1"/>
</dbReference>
<evidence type="ECO:0000259" key="4">
    <source>
        <dbReference type="Pfam" id="PF01212"/>
    </source>
</evidence>
<comment type="caution">
    <text evidence="5">The sequence shown here is derived from an EMBL/GenBank/DDBJ whole genome shotgun (WGS) entry which is preliminary data.</text>
</comment>
<evidence type="ECO:0000313" key="5">
    <source>
        <dbReference type="EMBL" id="RNM29347.1"/>
    </source>
</evidence>
<evidence type="ECO:0000256" key="3">
    <source>
        <dbReference type="ARBA" id="ARBA00022898"/>
    </source>
</evidence>
<dbReference type="GO" id="GO:0016829">
    <property type="term" value="F:lyase activity"/>
    <property type="evidence" value="ECO:0007669"/>
    <property type="project" value="InterPro"/>
</dbReference>
<evidence type="ECO:0000256" key="1">
    <source>
        <dbReference type="ARBA" id="ARBA00001933"/>
    </source>
</evidence>
<dbReference type="OrthoDB" id="9774495at2"/>
<dbReference type="RefSeq" id="WP_128521034.1">
    <property type="nucleotide sequence ID" value="NZ_JALFCT010000073.1"/>
</dbReference>
<dbReference type="GO" id="GO:0006520">
    <property type="term" value="P:amino acid metabolic process"/>
    <property type="evidence" value="ECO:0007669"/>
    <property type="project" value="InterPro"/>
</dbReference>
<keyword evidence="3" id="KW-0663">Pyridoxal phosphate</keyword>
<dbReference type="InterPro" id="IPR015422">
    <property type="entry name" value="PyrdxlP-dep_Trfase_small"/>
</dbReference>
<evidence type="ECO:0000256" key="2">
    <source>
        <dbReference type="ARBA" id="ARBA00006966"/>
    </source>
</evidence>
<dbReference type="AlphaFoldDB" id="A0A3N0HXF2"/>
<gene>
    <name evidence="5" type="ORF">EDX97_10130</name>
</gene>
<name>A0A3N0HXF2_9FIRM</name>
<organism evidence="5 6">
    <name type="scientific">Absicoccus porci</name>
    <dbReference type="NCBI Taxonomy" id="2486576"/>
    <lineage>
        <taxon>Bacteria</taxon>
        <taxon>Bacillati</taxon>
        <taxon>Bacillota</taxon>
        <taxon>Erysipelotrichia</taxon>
        <taxon>Erysipelotrichales</taxon>
        <taxon>Erysipelotrichaceae</taxon>
        <taxon>Absicoccus</taxon>
    </lineage>
</organism>
<protein>
    <submittedName>
        <fullName evidence="5">Low specificity L-threonine aldolase</fullName>
    </submittedName>
</protein>
<dbReference type="EMBL" id="RJQC01000004">
    <property type="protein sequence ID" value="RNM29347.1"/>
    <property type="molecule type" value="Genomic_DNA"/>
</dbReference>
<dbReference type="Gene3D" id="3.90.1150.10">
    <property type="entry name" value="Aspartate Aminotransferase, domain 1"/>
    <property type="match status" value="1"/>
</dbReference>
<dbReference type="InterPro" id="IPR015421">
    <property type="entry name" value="PyrdxlP-dep_Trfase_major"/>
</dbReference>
<dbReference type="Proteomes" id="UP000276568">
    <property type="component" value="Unassembled WGS sequence"/>
</dbReference>
<dbReference type="InterPro" id="IPR015424">
    <property type="entry name" value="PyrdxlP-dep_Trfase"/>
</dbReference>
<keyword evidence="6" id="KW-1185">Reference proteome</keyword>
<comment type="cofactor">
    <cofactor evidence="1">
        <name>pyridoxal 5'-phosphate</name>
        <dbReference type="ChEBI" id="CHEBI:597326"/>
    </cofactor>
</comment>
<dbReference type="Pfam" id="PF01212">
    <property type="entry name" value="Beta_elim_lyase"/>
    <property type="match status" value="1"/>
</dbReference>
<feature type="domain" description="Aromatic amino acid beta-eliminating lyase/threonine aldolase" evidence="4">
    <location>
        <begin position="8"/>
        <end position="298"/>
    </location>
</feature>
<proteinExistence type="inferred from homology"/>
<dbReference type="PANTHER" id="PTHR48097:SF5">
    <property type="entry name" value="LOW SPECIFICITY L-THREONINE ALDOLASE"/>
    <property type="match status" value="1"/>
</dbReference>
<dbReference type="PANTHER" id="PTHR48097">
    <property type="entry name" value="L-THREONINE ALDOLASE-RELATED"/>
    <property type="match status" value="1"/>
</dbReference>
<reference evidence="5 6" key="1">
    <citation type="submission" date="2018-11" db="EMBL/GenBank/DDBJ databases">
        <title>Clostridium sp. nov., a member of the family Erysipelotrichaceae isolated from pig faeces.</title>
        <authorList>
            <person name="Chang Y.-H."/>
        </authorList>
    </citation>
    <scope>NUCLEOTIDE SEQUENCE [LARGE SCALE GENOMIC DNA]</scope>
    <source>
        <strain evidence="5 6">YH-panp20</strain>
    </source>
</reference>
<dbReference type="Gene3D" id="3.40.640.10">
    <property type="entry name" value="Type I PLP-dependent aspartate aminotransferase-like (Major domain)"/>
    <property type="match status" value="1"/>
</dbReference>
<accession>A0A3N0HXF2</accession>
<evidence type="ECO:0000313" key="6">
    <source>
        <dbReference type="Proteomes" id="UP000276568"/>
    </source>
</evidence>